<keyword evidence="4" id="KW-0964">Secreted</keyword>
<accession>A0A9W6REM6</accession>
<reference evidence="11" key="1">
    <citation type="submission" date="2023-03" db="EMBL/GenBank/DDBJ databases">
        <title>Actinoallomurus iriomotensis NBRC 103681.</title>
        <authorList>
            <person name="Ichikawa N."/>
            <person name="Sato H."/>
            <person name="Tonouchi N."/>
        </authorList>
    </citation>
    <scope>NUCLEOTIDE SEQUENCE</scope>
    <source>
        <strain evidence="11">NBRC 103681</strain>
    </source>
</reference>
<feature type="region of interest" description="Disordered" evidence="9">
    <location>
        <begin position="1"/>
        <end position="193"/>
    </location>
</feature>
<keyword evidence="7" id="KW-1015">Disulfide bond</keyword>
<comment type="subunit">
    <text evidence="3">Homodimer.</text>
</comment>
<dbReference type="EMBL" id="BSTJ01000003">
    <property type="protein sequence ID" value="GLY74426.1"/>
    <property type="molecule type" value="Genomic_DNA"/>
</dbReference>
<dbReference type="InterPro" id="IPR023549">
    <property type="entry name" value="Subtilisin_inhibitor"/>
</dbReference>
<gene>
    <name evidence="11" type="ORF">Airi01_026930</name>
</gene>
<dbReference type="AlphaFoldDB" id="A0A9W6REM6"/>
<evidence type="ECO:0000313" key="12">
    <source>
        <dbReference type="Proteomes" id="UP001165135"/>
    </source>
</evidence>
<organism evidence="11 12">
    <name type="scientific">Actinoallomurus iriomotensis</name>
    <dbReference type="NCBI Taxonomy" id="478107"/>
    <lineage>
        <taxon>Bacteria</taxon>
        <taxon>Bacillati</taxon>
        <taxon>Actinomycetota</taxon>
        <taxon>Actinomycetes</taxon>
        <taxon>Streptosporangiales</taxon>
        <taxon>Thermomonosporaceae</taxon>
        <taxon>Actinoallomurus</taxon>
    </lineage>
</organism>
<comment type="subcellular location">
    <subcellularLocation>
        <location evidence="1">Secreted</location>
    </subcellularLocation>
</comment>
<dbReference type="Pfam" id="PF00720">
    <property type="entry name" value="SSI"/>
    <property type="match status" value="1"/>
</dbReference>
<feature type="domain" description="Subtilisin inhibitor" evidence="10">
    <location>
        <begin position="210"/>
        <end position="294"/>
    </location>
</feature>
<evidence type="ECO:0000259" key="10">
    <source>
        <dbReference type="Pfam" id="PF00720"/>
    </source>
</evidence>
<evidence type="ECO:0000256" key="9">
    <source>
        <dbReference type="SAM" id="MobiDB-lite"/>
    </source>
</evidence>
<dbReference type="InterPro" id="IPR036819">
    <property type="entry name" value="Subtilisin_inhibitor-like_sf"/>
</dbReference>
<evidence type="ECO:0000256" key="8">
    <source>
        <dbReference type="RuleBase" id="RU003471"/>
    </source>
</evidence>
<evidence type="ECO:0000256" key="3">
    <source>
        <dbReference type="ARBA" id="ARBA00011738"/>
    </source>
</evidence>
<dbReference type="GO" id="GO:0004867">
    <property type="term" value="F:serine-type endopeptidase inhibitor activity"/>
    <property type="evidence" value="ECO:0007669"/>
    <property type="project" value="UniProtKB-KW"/>
</dbReference>
<feature type="compositionally biased region" description="Basic residues" evidence="9">
    <location>
        <begin position="23"/>
        <end position="35"/>
    </location>
</feature>
<evidence type="ECO:0000256" key="4">
    <source>
        <dbReference type="ARBA" id="ARBA00022525"/>
    </source>
</evidence>
<feature type="compositionally biased region" description="Basic and acidic residues" evidence="9">
    <location>
        <begin position="38"/>
        <end position="56"/>
    </location>
</feature>
<keyword evidence="5 8" id="KW-0646">Protease inhibitor</keyword>
<evidence type="ECO:0000256" key="7">
    <source>
        <dbReference type="ARBA" id="ARBA00023157"/>
    </source>
</evidence>
<comment type="similarity">
    <text evidence="2 8">Belongs to the protease inhibitor I16 (SSI) family.</text>
</comment>
<evidence type="ECO:0000256" key="1">
    <source>
        <dbReference type="ARBA" id="ARBA00004613"/>
    </source>
</evidence>
<evidence type="ECO:0000256" key="5">
    <source>
        <dbReference type="ARBA" id="ARBA00022690"/>
    </source>
</evidence>
<comment type="caution">
    <text evidence="11">The sequence shown here is derived from an EMBL/GenBank/DDBJ whole genome shotgun (WGS) entry which is preliminary data.</text>
</comment>
<evidence type="ECO:0000256" key="6">
    <source>
        <dbReference type="ARBA" id="ARBA00022900"/>
    </source>
</evidence>
<protein>
    <recommendedName>
        <fullName evidence="10">Subtilisin inhibitor domain-containing protein</fullName>
    </recommendedName>
</protein>
<dbReference type="SUPFAM" id="SSF55399">
    <property type="entry name" value="Subtilisin inhibitor"/>
    <property type="match status" value="1"/>
</dbReference>
<evidence type="ECO:0000313" key="11">
    <source>
        <dbReference type="EMBL" id="GLY74426.1"/>
    </source>
</evidence>
<dbReference type="Proteomes" id="UP001165135">
    <property type="component" value="Unassembled WGS sequence"/>
</dbReference>
<sequence length="308" mass="31494">MLPVSAVHAYSKPAPPPAASGHSKVRAHGHGRTSHNRPVSEGETHGRPDNDVKVDADDGGGPSDAAPQNAAPEHGTGRTHNATGSRGRPARPVRNRPTSSRPGTGPDSSFADADDPALPPEAAAAVKEADELQDSAGQANAPADNAPKQGSAPAGAAPAAPAQPGGATRPQGPVSDQSTNQTAGRQLGRARAPKSMPVAFFSGKPAAQGSRLVLHTTAGNTPERTVTLQCYPTGGTHPKAAQACADVARAGGDLAQMPANANPRACFMIYSPVTVTAQGQWHGQAVRYTKKFPNTCVMRDKTGSVFDF</sequence>
<dbReference type="InterPro" id="IPR000691">
    <property type="entry name" value="Prot_inh_I16_SSI"/>
</dbReference>
<dbReference type="PRINTS" id="PR00294">
    <property type="entry name" value="SSBTLNINHBTR"/>
</dbReference>
<dbReference type="Gene3D" id="3.30.350.10">
    <property type="entry name" value="Subtilisin inhibitor-like"/>
    <property type="match status" value="1"/>
</dbReference>
<name>A0A9W6REM6_9ACTN</name>
<keyword evidence="6 8" id="KW-0722">Serine protease inhibitor</keyword>
<evidence type="ECO:0000256" key="2">
    <source>
        <dbReference type="ARBA" id="ARBA00010472"/>
    </source>
</evidence>
<feature type="compositionally biased region" description="Polar residues" evidence="9">
    <location>
        <begin position="174"/>
        <end position="184"/>
    </location>
</feature>
<feature type="compositionally biased region" description="Low complexity" evidence="9">
    <location>
        <begin position="146"/>
        <end position="173"/>
    </location>
</feature>
<dbReference type="GO" id="GO:0005576">
    <property type="term" value="C:extracellular region"/>
    <property type="evidence" value="ECO:0007669"/>
    <property type="project" value="UniProtKB-SubCell"/>
</dbReference>
<proteinExistence type="inferred from homology"/>